<name>A0ABR3W5N8_9PEZI</name>
<sequence>MLVGPAQTWMVVHPIVIKDSLCQLHIVPILIAFAPVGFLLTAAKGGCAGAHGPEIGTTTSTQAGCVQ</sequence>
<comment type="caution">
    <text evidence="1">The sequence shown here is derived from an EMBL/GenBank/DDBJ whole genome shotgun (WGS) entry which is preliminary data.</text>
</comment>
<evidence type="ECO:0000313" key="2">
    <source>
        <dbReference type="Proteomes" id="UP001586593"/>
    </source>
</evidence>
<gene>
    <name evidence="1" type="ORF">VTK73DRAFT_8881</name>
</gene>
<evidence type="ECO:0000313" key="1">
    <source>
        <dbReference type="EMBL" id="KAL1853683.1"/>
    </source>
</evidence>
<proteinExistence type="predicted"/>
<organism evidence="1 2">
    <name type="scientific">Phialemonium thermophilum</name>
    <dbReference type="NCBI Taxonomy" id="223376"/>
    <lineage>
        <taxon>Eukaryota</taxon>
        <taxon>Fungi</taxon>
        <taxon>Dikarya</taxon>
        <taxon>Ascomycota</taxon>
        <taxon>Pezizomycotina</taxon>
        <taxon>Sordariomycetes</taxon>
        <taxon>Sordariomycetidae</taxon>
        <taxon>Cephalothecales</taxon>
        <taxon>Cephalothecaceae</taxon>
        <taxon>Phialemonium</taxon>
    </lineage>
</organism>
<keyword evidence="2" id="KW-1185">Reference proteome</keyword>
<dbReference type="EMBL" id="JAZHXJ010000688">
    <property type="protein sequence ID" value="KAL1853683.1"/>
    <property type="molecule type" value="Genomic_DNA"/>
</dbReference>
<dbReference type="Proteomes" id="UP001586593">
    <property type="component" value="Unassembled WGS sequence"/>
</dbReference>
<reference evidence="1 2" key="1">
    <citation type="journal article" date="2024" name="Commun. Biol.">
        <title>Comparative genomic analysis of thermophilic fungi reveals convergent evolutionary adaptations and gene losses.</title>
        <authorList>
            <person name="Steindorff A.S."/>
            <person name="Aguilar-Pontes M.V."/>
            <person name="Robinson A.J."/>
            <person name="Andreopoulos B."/>
            <person name="LaButti K."/>
            <person name="Kuo A."/>
            <person name="Mondo S."/>
            <person name="Riley R."/>
            <person name="Otillar R."/>
            <person name="Haridas S."/>
            <person name="Lipzen A."/>
            <person name="Grimwood J."/>
            <person name="Schmutz J."/>
            <person name="Clum A."/>
            <person name="Reid I.D."/>
            <person name="Moisan M.C."/>
            <person name="Butler G."/>
            <person name="Nguyen T.T.M."/>
            <person name="Dewar K."/>
            <person name="Conant G."/>
            <person name="Drula E."/>
            <person name="Henrissat B."/>
            <person name="Hansel C."/>
            <person name="Singer S."/>
            <person name="Hutchinson M.I."/>
            <person name="de Vries R.P."/>
            <person name="Natvig D.O."/>
            <person name="Powell A.J."/>
            <person name="Tsang A."/>
            <person name="Grigoriev I.V."/>
        </authorList>
    </citation>
    <scope>NUCLEOTIDE SEQUENCE [LARGE SCALE GENOMIC DNA]</scope>
    <source>
        <strain evidence="1 2">ATCC 24622</strain>
    </source>
</reference>
<accession>A0ABR3W5N8</accession>
<protein>
    <submittedName>
        <fullName evidence="1">Uncharacterized protein</fullName>
    </submittedName>
</protein>